<accession>A0A6S7GRH4</accession>
<sequence>MADSKDKRRQKGQKDDNEKSQKTGKGHVDLTNQVSFPIVKFDSYEHNMIGKSVHLPDGRLVFQSEPF</sequence>
<dbReference type="Proteomes" id="UP001152795">
    <property type="component" value="Unassembled WGS sequence"/>
</dbReference>
<organism evidence="2 3">
    <name type="scientific">Paramuricea clavata</name>
    <name type="common">Red gorgonian</name>
    <name type="synonym">Violescent sea-whip</name>
    <dbReference type="NCBI Taxonomy" id="317549"/>
    <lineage>
        <taxon>Eukaryota</taxon>
        <taxon>Metazoa</taxon>
        <taxon>Cnidaria</taxon>
        <taxon>Anthozoa</taxon>
        <taxon>Octocorallia</taxon>
        <taxon>Malacalcyonacea</taxon>
        <taxon>Plexauridae</taxon>
        <taxon>Paramuricea</taxon>
    </lineage>
</organism>
<dbReference type="EMBL" id="CACRXK020002425">
    <property type="protein sequence ID" value="CAB3994245.1"/>
    <property type="molecule type" value="Genomic_DNA"/>
</dbReference>
<evidence type="ECO:0000256" key="1">
    <source>
        <dbReference type="SAM" id="MobiDB-lite"/>
    </source>
</evidence>
<gene>
    <name evidence="2" type="ORF">PACLA_8A058372</name>
</gene>
<feature type="compositionally biased region" description="Basic and acidic residues" evidence="1">
    <location>
        <begin position="1"/>
        <end position="21"/>
    </location>
</feature>
<comment type="caution">
    <text evidence="2">The sequence shown here is derived from an EMBL/GenBank/DDBJ whole genome shotgun (WGS) entry which is preliminary data.</text>
</comment>
<keyword evidence="3" id="KW-1185">Reference proteome</keyword>
<evidence type="ECO:0000313" key="2">
    <source>
        <dbReference type="EMBL" id="CAB3994245.1"/>
    </source>
</evidence>
<evidence type="ECO:0000313" key="3">
    <source>
        <dbReference type="Proteomes" id="UP001152795"/>
    </source>
</evidence>
<reference evidence="2" key="1">
    <citation type="submission" date="2020-04" db="EMBL/GenBank/DDBJ databases">
        <authorList>
            <person name="Alioto T."/>
            <person name="Alioto T."/>
            <person name="Gomez Garrido J."/>
        </authorList>
    </citation>
    <scope>NUCLEOTIDE SEQUENCE</scope>
    <source>
        <strain evidence="2">A484AB</strain>
    </source>
</reference>
<protein>
    <submittedName>
        <fullName evidence="2">Uncharacterized protein</fullName>
    </submittedName>
</protein>
<feature type="region of interest" description="Disordered" evidence="1">
    <location>
        <begin position="1"/>
        <end position="29"/>
    </location>
</feature>
<dbReference type="AlphaFoldDB" id="A0A6S7GRH4"/>
<name>A0A6S7GRH4_PARCT</name>
<proteinExistence type="predicted"/>